<reference evidence="1 2" key="1">
    <citation type="submission" date="2010-08" db="EMBL/GenBank/DDBJ databases">
        <authorList>
            <person name="Weinstock G."/>
            <person name="Sodergren E."/>
            <person name="Clifton S."/>
            <person name="Fulton L."/>
            <person name="Fulton B."/>
            <person name="Courtney L."/>
            <person name="Fronick C."/>
            <person name="Harrison M."/>
            <person name="Strong C."/>
            <person name="Farmer C."/>
            <person name="Delahaunty K."/>
            <person name="Markovic C."/>
            <person name="Hall O."/>
            <person name="Minx P."/>
            <person name="Tomlinson C."/>
            <person name="Mitreva M."/>
            <person name="Hou S."/>
            <person name="Chen J."/>
            <person name="Wollam A."/>
            <person name="Pepin K.H."/>
            <person name="Johnson M."/>
            <person name="Bhonagiri V."/>
            <person name="Zhang X."/>
            <person name="Suruliraj S."/>
            <person name="Warren W."/>
            <person name="Chinwalla A."/>
            <person name="Mardis E.R."/>
            <person name="Wilson R.K."/>
        </authorList>
    </citation>
    <scope>NUCLEOTIDE SEQUENCE [LARGE SCALE GENOMIC DNA]</scope>
    <source>
        <strain evidence="1 2">KLE1255</strain>
    </source>
</reference>
<dbReference type="Proteomes" id="UP000006028">
    <property type="component" value="Unassembled WGS sequence"/>
</dbReference>
<dbReference type="AlphaFoldDB" id="E2ZHW9"/>
<name>E2ZHW9_9FIRM</name>
<evidence type="ECO:0000313" key="2">
    <source>
        <dbReference type="Proteomes" id="UP000006028"/>
    </source>
</evidence>
<protein>
    <submittedName>
        <fullName evidence="1">Uncharacterized protein</fullName>
    </submittedName>
</protein>
<proteinExistence type="predicted"/>
<comment type="caution">
    <text evidence="1">The sequence shown here is derived from an EMBL/GenBank/DDBJ whole genome shotgun (WGS) entry which is preliminary data.</text>
</comment>
<gene>
    <name evidence="1" type="ORF">HMPREF9436_01259</name>
</gene>
<accession>E2ZHW9</accession>
<dbReference type="STRING" id="748224.HMPREF9436_01259"/>
<dbReference type="HOGENOM" id="CLU_3073225_0_0_9"/>
<dbReference type="EMBL" id="AECU01000106">
    <property type="protein sequence ID" value="EFQ07197.1"/>
    <property type="molecule type" value="Genomic_DNA"/>
</dbReference>
<organism evidence="1 2">
    <name type="scientific">Faecalibacterium cf. prausnitzii KLE1255</name>
    <dbReference type="NCBI Taxonomy" id="748224"/>
    <lineage>
        <taxon>Bacteria</taxon>
        <taxon>Bacillati</taxon>
        <taxon>Bacillota</taxon>
        <taxon>Clostridia</taxon>
        <taxon>Eubacteriales</taxon>
        <taxon>Oscillospiraceae</taxon>
        <taxon>Faecalibacterium</taxon>
    </lineage>
</organism>
<feature type="non-terminal residue" evidence="1">
    <location>
        <position position="1"/>
    </location>
</feature>
<sequence length="52" mass="5510">PPPPPPGGGGGLFAVTAQFPDKMQALRMRQKLPLSGELANPKDLTERVSPPF</sequence>
<evidence type="ECO:0000313" key="1">
    <source>
        <dbReference type="EMBL" id="EFQ07197.1"/>
    </source>
</evidence>